<evidence type="ECO:0000313" key="1">
    <source>
        <dbReference type="EMBL" id="MDT3280686.1"/>
    </source>
</evidence>
<gene>
    <name evidence="1" type="ORF">Q4Q50_10355</name>
</gene>
<reference evidence="1 2" key="1">
    <citation type="submission" date="2023-07" db="EMBL/GenBank/DDBJ databases">
        <title>Novel Shewanella species isolated from Baltic Sea sediments.</title>
        <authorList>
            <person name="Martin-Rodriguez A.J."/>
        </authorList>
    </citation>
    <scope>NUCLEOTIDE SEQUENCE [LARGE SCALE GENOMIC DNA]</scope>
    <source>
        <strain evidence="1 2">SP2S1-2</strain>
    </source>
</reference>
<comment type="caution">
    <text evidence="1">The sequence shown here is derived from an EMBL/GenBank/DDBJ whole genome shotgun (WGS) entry which is preliminary data.</text>
</comment>
<evidence type="ECO:0000313" key="2">
    <source>
        <dbReference type="Proteomes" id="UP001249505"/>
    </source>
</evidence>
<dbReference type="EMBL" id="JAUOES010000009">
    <property type="protein sequence ID" value="MDT3280686.1"/>
    <property type="molecule type" value="Genomic_DNA"/>
</dbReference>
<protein>
    <submittedName>
        <fullName evidence="1">Uncharacterized protein</fullName>
    </submittedName>
</protein>
<name>A0ABU3FZA2_9GAMM</name>
<dbReference type="RefSeq" id="WP_311899232.1">
    <property type="nucleotide sequence ID" value="NZ_JAUOES010000009.1"/>
</dbReference>
<dbReference type="Proteomes" id="UP001249505">
    <property type="component" value="Unassembled WGS sequence"/>
</dbReference>
<keyword evidence="2" id="KW-1185">Reference proteome</keyword>
<accession>A0ABU3FZA2</accession>
<organism evidence="1 2">
    <name type="scientific">Shewanella scandinavica</name>
    <dbReference type="NCBI Taxonomy" id="3063538"/>
    <lineage>
        <taxon>Bacteria</taxon>
        <taxon>Pseudomonadati</taxon>
        <taxon>Pseudomonadota</taxon>
        <taxon>Gammaproteobacteria</taxon>
        <taxon>Alteromonadales</taxon>
        <taxon>Shewanellaceae</taxon>
        <taxon>Shewanella</taxon>
    </lineage>
</organism>
<proteinExistence type="predicted"/>
<sequence>MSSVEGKVEAVKPMAIQWIDAVSPYLEFVYFLSAPVVAFCAYKALEQIKVGKKATQTSSERESYRLAAERCEYFHKEVSPEIEKFSRLLKEKEIKFLSQCKVTIDGKKIKFEPSKDKEQLKKLVAELEHFHELFNKLELFAMYFTSRIADEELAYHSLGSSYCRLVEKLIPLLVMKFYKEECKHIMGLFFLWNPRIQKLKDQKRINELQKELSEMKDKEYDDKTVKPIGA</sequence>